<feature type="binding site" evidence="7">
    <location>
        <begin position="134"/>
        <end position="135"/>
    </location>
    <ligand>
        <name>GTP</name>
        <dbReference type="ChEBI" id="CHEBI:37565"/>
    </ligand>
</feature>
<name>A0A2L2YGH5_PARTP</name>
<organism evidence="9">
    <name type="scientific">Parasteatoda tepidariorum</name>
    <name type="common">Common house spider</name>
    <name type="synonym">Achaearanea tepidariorum</name>
    <dbReference type="NCBI Taxonomy" id="114398"/>
    <lineage>
        <taxon>Eukaryota</taxon>
        <taxon>Metazoa</taxon>
        <taxon>Ecdysozoa</taxon>
        <taxon>Arthropoda</taxon>
        <taxon>Chelicerata</taxon>
        <taxon>Arachnida</taxon>
        <taxon>Araneae</taxon>
        <taxon>Araneomorphae</taxon>
        <taxon>Entelegynae</taxon>
        <taxon>Araneoidea</taxon>
        <taxon>Theridiidae</taxon>
        <taxon>Parasteatoda</taxon>
    </lineage>
</organism>
<dbReference type="Pfam" id="PF05191">
    <property type="entry name" value="ADK_lid"/>
    <property type="match status" value="1"/>
</dbReference>
<feature type="binding site" evidence="7">
    <location>
        <position position="158"/>
    </location>
    <ligand>
        <name>AMP</name>
        <dbReference type="ChEBI" id="CHEBI:456215"/>
    </ligand>
</feature>
<dbReference type="FunFam" id="3.40.50.300:FF:000106">
    <property type="entry name" value="Adenylate kinase mitochondrial"/>
    <property type="match status" value="1"/>
</dbReference>
<dbReference type="Pfam" id="PF00406">
    <property type="entry name" value="ADK"/>
    <property type="match status" value="1"/>
</dbReference>
<dbReference type="PANTHER" id="PTHR23359">
    <property type="entry name" value="NUCLEOTIDE KINASE"/>
    <property type="match status" value="1"/>
</dbReference>
<dbReference type="PROSITE" id="PS00113">
    <property type="entry name" value="ADENYLATE_KINASE"/>
    <property type="match status" value="1"/>
</dbReference>
<dbReference type="GeneID" id="107437475"/>
<reference evidence="9" key="1">
    <citation type="journal article" date="2016" name="Mol. Ecol. Resour.">
        <title>Evaluation of the impact of RNA preservation methods of spiders for de novo transcriptome assembly.</title>
        <authorList>
            <person name="Kono N."/>
            <person name="Nakamura H."/>
            <person name="Ito Y."/>
            <person name="Tomita M."/>
            <person name="Arakawa K."/>
        </authorList>
    </citation>
    <scope>NUCLEOTIDE SEQUENCE</scope>
    <source>
        <tissue evidence="9">Whole body</tissue>
    </source>
</reference>
<evidence type="ECO:0000259" key="8">
    <source>
        <dbReference type="Pfam" id="PF05191"/>
    </source>
</evidence>
<dbReference type="AlphaFoldDB" id="A0A2L2YGH5"/>
<comment type="function">
    <text evidence="7">Involved in maintaining the homeostasis of cellular nucleotides by catalyzing the interconversion of nucleoside phosphates. Has GTP:AMP phosphotransferase and ITP:AMP phosphotransferase activities.</text>
</comment>
<dbReference type="GO" id="GO:0004017">
    <property type="term" value="F:AMP kinase activity"/>
    <property type="evidence" value="ECO:0007669"/>
    <property type="project" value="InterPro"/>
</dbReference>
<dbReference type="HAMAP" id="MF_00235">
    <property type="entry name" value="Adenylate_kinase_Adk"/>
    <property type="match status" value="1"/>
</dbReference>
<dbReference type="InterPro" id="IPR033690">
    <property type="entry name" value="Adenylat_kinase_CS"/>
</dbReference>
<feature type="domain" description="Adenylate kinase active site lid" evidence="8">
    <location>
        <begin position="125"/>
        <end position="160"/>
    </location>
</feature>
<evidence type="ECO:0000256" key="2">
    <source>
        <dbReference type="ARBA" id="ARBA00022679"/>
    </source>
</evidence>
<dbReference type="GO" id="GO:0005759">
    <property type="term" value="C:mitochondrial matrix"/>
    <property type="evidence" value="ECO:0007669"/>
    <property type="project" value="UniProtKB-SubCell"/>
</dbReference>
<dbReference type="GO" id="GO:0006172">
    <property type="term" value="P:ADP biosynthetic process"/>
    <property type="evidence" value="ECO:0007669"/>
    <property type="project" value="UniProtKB-UniRule"/>
</dbReference>
<dbReference type="Gene3D" id="3.40.50.300">
    <property type="entry name" value="P-loop containing nucleotide triphosphate hydrolases"/>
    <property type="match status" value="1"/>
</dbReference>
<sequence>MAQYFRFLIMGPPGSGKGTISSRIVGDFNLSYVSSGDVLRSHILHKTKEGLEAKNYIEKGKLVPDELVSNLVLEKVKLLSDKNWLLDGFPRTAAQADMLSAICDIKRAISLDVPDEIIVSRLKGRWLHLPSGRIYNLEFNPPKVPGKDDITGESLVQRDDDKPDVVLARLSNYRKENSPVLEYYRKKMLLQEFTGKESNEIWPRIKLYLEKIMKDAT</sequence>
<keyword evidence="4 7" id="KW-0418">Kinase</keyword>
<comment type="catalytic activity">
    <reaction evidence="7">
        <text>a ribonucleoside 5'-triphosphate + AMP = a ribonucleoside 5'-diphosphate + ADP</text>
        <dbReference type="Rhea" id="RHEA:13749"/>
        <dbReference type="ChEBI" id="CHEBI:57930"/>
        <dbReference type="ChEBI" id="CHEBI:61557"/>
        <dbReference type="ChEBI" id="CHEBI:456215"/>
        <dbReference type="ChEBI" id="CHEBI:456216"/>
        <dbReference type="EC" id="2.7.4.10"/>
    </reaction>
</comment>
<feature type="region of interest" description="NMPbind" evidence="7">
    <location>
        <begin position="34"/>
        <end position="63"/>
    </location>
</feature>
<evidence type="ECO:0000256" key="4">
    <source>
        <dbReference type="ARBA" id="ARBA00022777"/>
    </source>
</evidence>
<comment type="similarity">
    <text evidence="7">Belongs to the adenylate kinase family. AK3 subfamily.</text>
</comment>
<dbReference type="GO" id="GO:0046039">
    <property type="term" value="P:GTP metabolic process"/>
    <property type="evidence" value="ECO:0007669"/>
    <property type="project" value="UniProtKB-UniRule"/>
</dbReference>
<dbReference type="RefSeq" id="XP_071043691.1">
    <property type="nucleotide sequence ID" value="XM_071187590.1"/>
</dbReference>
<feature type="binding site" evidence="7">
    <location>
        <position position="40"/>
    </location>
    <ligand>
        <name>AMP</name>
        <dbReference type="ChEBI" id="CHEBI:456215"/>
    </ligand>
</feature>
<dbReference type="GO" id="GO:0005525">
    <property type="term" value="F:GTP binding"/>
    <property type="evidence" value="ECO:0007669"/>
    <property type="project" value="UniProtKB-KW"/>
</dbReference>
<dbReference type="GO" id="GO:0046033">
    <property type="term" value="P:AMP metabolic process"/>
    <property type="evidence" value="ECO:0007669"/>
    <property type="project" value="UniProtKB-UniRule"/>
</dbReference>
<feature type="binding site" evidence="7">
    <location>
        <position position="35"/>
    </location>
    <ligand>
        <name>AMP</name>
        <dbReference type="ChEBI" id="CHEBI:456215"/>
    </ligand>
</feature>
<comment type="domain">
    <text evidence="7">Consists of three domains, a large central CORE domain and two small peripheral domains, NMPbind and LID, which undergo movements during catalysis. The LID domain closes over the site of phosphoryl transfer upon GTP binding. Assembling and dissambling the active center during each catalytic cycle provides an effective means to prevent GTP hydrolysis.</text>
</comment>
<dbReference type="GO" id="GO:0046899">
    <property type="term" value="F:nucleoside triphosphate adenylate kinase activity"/>
    <property type="evidence" value="ECO:0007669"/>
    <property type="project" value="UniProtKB-UniRule"/>
</dbReference>
<dbReference type="OMA" id="TIAHFST"/>
<dbReference type="InterPro" id="IPR027417">
    <property type="entry name" value="P-loop_NTPase"/>
</dbReference>
<protein>
    <recommendedName>
        <fullName evidence="7">GTP:AMP phosphotransferase, mitochondrial</fullName>
        <ecNumber evidence="7">2.7.4.10</ecNumber>
    </recommendedName>
    <alternativeName>
        <fullName evidence="7">Adenylate kinase 3</fullName>
        <shortName evidence="7">AK 3</shortName>
    </alternativeName>
</protein>
<feature type="region of interest" description="LID" evidence="7">
    <location>
        <begin position="124"/>
        <end position="161"/>
    </location>
</feature>
<dbReference type="InterPro" id="IPR028586">
    <property type="entry name" value="AK3/Ak4_mitochondrial"/>
</dbReference>
<dbReference type="PRINTS" id="PR00094">
    <property type="entry name" value="ADENYLTKNASE"/>
</dbReference>
<evidence type="ECO:0000256" key="3">
    <source>
        <dbReference type="ARBA" id="ARBA00022741"/>
    </source>
</evidence>
<keyword evidence="2 7" id="KW-0808">Transferase</keyword>
<feature type="binding site" evidence="7">
    <location>
        <begin position="14"/>
        <end position="19"/>
    </location>
    <ligand>
        <name>GTP</name>
        <dbReference type="ChEBI" id="CHEBI:37565"/>
    </ligand>
</feature>
<feature type="binding site" evidence="7">
    <location>
        <position position="125"/>
    </location>
    <ligand>
        <name>GTP</name>
        <dbReference type="ChEBI" id="CHEBI:37565"/>
    </ligand>
</feature>
<dbReference type="InterPro" id="IPR000850">
    <property type="entry name" value="Adenylat/UMP-CMP_kin"/>
</dbReference>
<dbReference type="GO" id="GO:0046041">
    <property type="term" value="P:ITP metabolic process"/>
    <property type="evidence" value="ECO:0007669"/>
    <property type="project" value="UniProtKB-UniRule"/>
</dbReference>
<feature type="binding site" evidence="7">
    <location>
        <position position="169"/>
    </location>
    <ligand>
        <name>AMP</name>
        <dbReference type="ChEBI" id="CHEBI:456215"/>
    </ligand>
</feature>
<feature type="binding site" evidence="7">
    <location>
        <position position="198"/>
    </location>
    <ligand>
        <name>GTP</name>
        <dbReference type="ChEBI" id="CHEBI:37565"/>
    </ligand>
</feature>
<keyword evidence="3 7" id="KW-0547">Nucleotide-binding</keyword>
<feature type="binding site" evidence="7">
    <location>
        <begin position="88"/>
        <end position="91"/>
    </location>
    <ligand>
        <name>AMP</name>
        <dbReference type="ChEBI" id="CHEBI:456215"/>
    </ligand>
</feature>
<dbReference type="InterPro" id="IPR007862">
    <property type="entry name" value="Adenylate_kinase_lid-dom"/>
</dbReference>
<evidence type="ECO:0000256" key="5">
    <source>
        <dbReference type="ARBA" id="ARBA00023128"/>
    </source>
</evidence>
<feature type="binding site" evidence="7">
    <location>
        <begin position="61"/>
        <end position="63"/>
    </location>
    <ligand>
        <name>AMP</name>
        <dbReference type="ChEBI" id="CHEBI:456215"/>
    </ligand>
</feature>
<evidence type="ECO:0000256" key="1">
    <source>
        <dbReference type="ARBA" id="ARBA00004305"/>
    </source>
</evidence>
<evidence type="ECO:0000256" key="6">
    <source>
        <dbReference type="ARBA" id="ARBA00023134"/>
    </source>
</evidence>
<dbReference type="NCBIfam" id="TIGR01351">
    <property type="entry name" value="adk"/>
    <property type="match status" value="1"/>
</dbReference>
<accession>A0A2L2YGH5</accession>
<proteinExistence type="evidence at transcript level"/>
<evidence type="ECO:0000313" key="9">
    <source>
        <dbReference type="EMBL" id="LAA06460.1"/>
    </source>
</evidence>
<dbReference type="InterPro" id="IPR006259">
    <property type="entry name" value="Adenyl_kin_sub"/>
</dbReference>
<dbReference type="GO" id="GO:0005524">
    <property type="term" value="F:ATP binding"/>
    <property type="evidence" value="ECO:0007669"/>
    <property type="project" value="InterPro"/>
</dbReference>
<evidence type="ECO:0000256" key="7">
    <source>
        <dbReference type="HAMAP-Rule" id="MF_03169"/>
    </source>
</evidence>
<comment type="subcellular location">
    <subcellularLocation>
        <location evidence="1 7">Mitochondrion matrix</location>
    </subcellularLocation>
</comment>
<dbReference type="HAMAP" id="MF_03169">
    <property type="entry name" value="Adenylate_kinase_AK3"/>
    <property type="match status" value="1"/>
</dbReference>
<dbReference type="EC" id="2.7.4.10" evidence="7"/>
<dbReference type="EMBL" id="IAAA01027319">
    <property type="protein sequence ID" value="LAA06460.1"/>
    <property type="molecule type" value="mRNA"/>
</dbReference>
<dbReference type="SUPFAM" id="SSF52540">
    <property type="entry name" value="P-loop containing nucleoside triphosphate hydrolases"/>
    <property type="match status" value="1"/>
</dbReference>
<feature type="binding site" evidence="7">
    <location>
        <position position="95"/>
    </location>
    <ligand>
        <name>AMP</name>
        <dbReference type="ChEBI" id="CHEBI:456215"/>
    </ligand>
</feature>
<comment type="subunit">
    <text evidence="7">Monomer.</text>
</comment>
<keyword evidence="6 7" id="KW-0342">GTP-binding</keyword>
<dbReference type="CDD" id="cd01428">
    <property type="entry name" value="ADK"/>
    <property type="match status" value="1"/>
</dbReference>
<keyword evidence="5 7" id="KW-0496">Mitochondrion</keyword>
<dbReference type="OrthoDB" id="439792at2759"/>